<evidence type="ECO:0000256" key="1">
    <source>
        <dbReference type="SAM" id="MobiDB-lite"/>
    </source>
</evidence>
<name>A0ABU1LDN7_9FLAO</name>
<keyword evidence="3" id="KW-1185">Reference proteome</keyword>
<feature type="region of interest" description="Disordered" evidence="1">
    <location>
        <begin position="88"/>
        <end position="132"/>
    </location>
</feature>
<dbReference type="Proteomes" id="UP001184853">
    <property type="component" value="Unassembled WGS sequence"/>
</dbReference>
<feature type="non-terminal residue" evidence="2">
    <location>
        <position position="132"/>
    </location>
</feature>
<accession>A0ABU1LDN7</accession>
<evidence type="ECO:0000313" key="2">
    <source>
        <dbReference type="EMBL" id="MDR6404832.1"/>
    </source>
</evidence>
<protein>
    <submittedName>
        <fullName evidence="2">Uncharacterized protein</fullName>
    </submittedName>
</protein>
<dbReference type="RefSeq" id="WP_309804262.1">
    <property type="nucleotide sequence ID" value="NZ_JAVDQS010000004.1"/>
</dbReference>
<feature type="compositionally biased region" description="Basic residues" evidence="1">
    <location>
        <begin position="105"/>
        <end position="114"/>
    </location>
</feature>
<evidence type="ECO:0000313" key="3">
    <source>
        <dbReference type="Proteomes" id="UP001184853"/>
    </source>
</evidence>
<comment type="caution">
    <text evidence="2">The sequence shown here is derived from an EMBL/GenBank/DDBJ whole genome shotgun (WGS) entry which is preliminary data.</text>
</comment>
<organism evidence="2 3">
    <name type="scientific">Chryseobacterium geocarposphaerae</name>
    <dbReference type="NCBI Taxonomy" id="1416776"/>
    <lineage>
        <taxon>Bacteria</taxon>
        <taxon>Pseudomonadati</taxon>
        <taxon>Bacteroidota</taxon>
        <taxon>Flavobacteriia</taxon>
        <taxon>Flavobacteriales</taxon>
        <taxon>Weeksellaceae</taxon>
        <taxon>Chryseobacterium group</taxon>
        <taxon>Chryseobacterium</taxon>
    </lineage>
</organism>
<proteinExistence type="predicted"/>
<gene>
    <name evidence="2" type="ORF">J2781_001756</name>
</gene>
<reference evidence="2 3" key="1">
    <citation type="submission" date="2023-07" db="EMBL/GenBank/DDBJ databases">
        <title>Sorghum-associated microbial communities from plants grown in Nebraska, USA.</title>
        <authorList>
            <person name="Schachtman D."/>
        </authorList>
    </citation>
    <scope>NUCLEOTIDE SEQUENCE [LARGE SCALE GENOMIC DNA]</scope>
    <source>
        <strain evidence="2 3">DS1709</strain>
    </source>
</reference>
<dbReference type="EMBL" id="JAVDQS010000004">
    <property type="protein sequence ID" value="MDR6404832.1"/>
    <property type="molecule type" value="Genomic_DNA"/>
</dbReference>
<sequence length="132" mass="14992">MVIKKYPTKPMIKKIAATTNKNILTILCFLGSIAANVSAAIMIEMMINAMKKLEYSPIIFSFYEYKEFNEGFTKLIFQEPGTCFHYSPFQEFRGGGGGRPPPPPQKKKKKKTKRGWWGARPKQPGGKKKNKT</sequence>